<dbReference type="InterPro" id="IPR010499">
    <property type="entry name" value="AraC_E-bd"/>
</dbReference>
<dbReference type="Pfam" id="PF06445">
    <property type="entry name" value="GyrI-like"/>
    <property type="match status" value="1"/>
</dbReference>
<evidence type="ECO:0000313" key="5">
    <source>
        <dbReference type="EMBL" id="VHY21427.1"/>
    </source>
</evidence>
<dbReference type="EMBL" id="LK932467">
    <property type="protein sequence ID" value="CDS83517.1"/>
    <property type="molecule type" value="Genomic_DNA"/>
</dbReference>
<dbReference type="EMBL" id="LK933238">
    <property type="protein sequence ID" value="CDT53805.1"/>
    <property type="molecule type" value="Genomic_DNA"/>
</dbReference>
<dbReference type="RefSeq" id="WP_003434676.1">
    <property type="nucleotide sequence ID" value="NZ_BAABSG010000013.1"/>
</dbReference>
<name>A0A031WBX9_CLODI</name>
<evidence type="ECO:0000259" key="1">
    <source>
        <dbReference type="SMART" id="SM00871"/>
    </source>
</evidence>
<organism evidence="4">
    <name type="scientific">Clostridioides difficile</name>
    <name type="common">Peptoclostridium difficile</name>
    <dbReference type="NCBI Taxonomy" id="1496"/>
    <lineage>
        <taxon>Bacteria</taxon>
        <taxon>Bacillati</taxon>
        <taxon>Bacillota</taxon>
        <taxon>Clostridia</taxon>
        <taxon>Peptostreptococcales</taxon>
        <taxon>Peptostreptococcaceae</taxon>
        <taxon>Clostridioides</taxon>
    </lineage>
</organism>
<dbReference type="GeneID" id="66352956"/>
<dbReference type="Gene3D" id="3.20.80.10">
    <property type="entry name" value="Regulatory factor, effector binding domain"/>
    <property type="match status" value="1"/>
</dbReference>
<evidence type="ECO:0000313" key="3">
    <source>
        <dbReference type="EMBL" id="CDS83629.1"/>
    </source>
</evidence>
<dbReference type="InterPro" id="IPR011256">
    <property type="entry name" value="Reg_factor_effector_dom_sf"/>
</dbReference>
<feature type="domain" description="AraC effector-binding" evidence="1">
    <location>
        <begin position="5"/>
        <end position="154"/>
    </location>
</feature>
<dbReference type="PATRIC" id="fig|1496.1373.peg.1264"/>
<reference evidence="5 6" key="2">
    <citation type="submission" date="2019-04" db="EMBL/GenBank/DDBJ databases">
        <authorList>
            <consortium name="Pathogen Informatics"/>
        </authorList>
    </citation>
    <scope>NUCLEOTIDE SEQUENCE [LARGE SCALE GENOMIC DNA]</scope>
    <source>
        <strain evidence="5">Tl291</strain>
        <strain evidence="6">tl291</strain>
    </source>
</reference>
<dbReference type="EMBL" id="LK932350">
    <property type="protein sequence ID" value="CDS83629.1"/>
    <property type="molecule type" value="Genomic_DNA"/>
</dbReference>
<dbReference type="Proteomes" id="UP000372533">
    <property type="component" value="Unassembled WGS sequence"/>
</dbReference>
<evidence type="ECO:0000313" key="6">
    <source>
        <dbReference type="Proteomes" id="UP000372533"/>
    </source>
</evidence>
<dbReference type="SUPFAM" id="SSF55136">
    <property type="entry name" value="Probable bacterial effector-binding domain"/>
    <property type="match status" value="1"/>
</dbReference>
<dbReference type="InterPro" id="IPR029442">
    <property type="entry name" value="GyrI-like"/>
</dbReference>
<reference evidence="4" key="1">
    <citation type="submission" date="2014-07" db="EMBL/GenBank/DDBJ databases">
        <authorList>
            <person name="Monot Marc"/>
        </authorList>
    </citation>
    <scope>NUCLEOTIDE SEQUENCE</scope>
    <source>
        <strain evidence="4">7032989</strain>
        <strain evidence="3">7032994</strain>
    </source>
</reference>
<evidence type="ECO:0000313" key="4">
    <source>
        <dbReference type="EMBL" id="CDT53805.1"/>
    </source>
</evidence>
<gene>
    <name evidence="4" type="ORF">BN1095_550055</name>
    <name evidence="2" type="ORF">BN1096_180072</name>
    <name evidence="3" type="ORF">BN1097_160075</name>
    <name evidence="5" type="ORF">SAMEA1402366_03595</name>
</gene>
<dbReference type="SMART" id="SM00871">
    <property type="entry name" value="AraC_E_bind"/>
    <property type="match status" value="1"/>
</dbReference>
<protein>
    <submittedName>
        <fullName evidence="4 5">Transcriptional regulator</fullName>
    </submittedName>
</protein>
<dbReference type="AlphaFoldDB" id="A0A031WBX9"/>
<dbReference type="EMBL" id="CAAJVP010000027">
    <property type="protein sequence ID" value="VHY21427.1"/>
    <property type="molecule type" value="Genomic_DNA"/>
</dbReference>
<proteinExistence type="predicted"/>
<sequence>MTRISNITIAEQSEYCFLAIRKTIDFMVEFSEFSKQSFEKISKYLEERGILSSGAPIVCFHNMDLAKLDVEVGFPVATYIDGKNEILQRIVPAQKIITAIDLGPYELQDPTLEDLFSWANSNGYKLHGDIYYQYLNDINRPASEYLTKMMLPII</sequence>
<accession>A0A031WBX9</accession>
<evidence type="ECO:0000313" key="2">
    <source>
        <dbReference type="EMBL" id="CDS83517.1"/>
    </source>
</evidence>